<dbReference type="GO" id="GO:0005737">
    <property type="term" value="C:cytoplasm"/>
    <property type="evidence" value="ECO:0007669"/>
    <property type="project" value="TreeGrafter"/>
</dbReference>
<evidence type="ECO:0000256" key="2">
    <source>
        <dbReference type="ARBA" id="ARBA00008420"/>
    </source>
</evidence>
<reference evidence="11 12" key="1">
    <citation type="submission" date="2017-05" db="EMBL/GenBank/DDBJ databases">
        <authorList>
            <person name="Varghese N."/>
            <person name="Submissions S."/>
        </authorList>
    </citation>
    <scope>NUCLEOTIDE SEQUENCE [LARGE SCALE GENOMIC DNA]</scope>
    <source>
        <strain evidence="11 12">DSM 21194</strain>
    </source>
</reference>
<evidence type="ECO:0000256" key="3">
    <source>
        <dbReference type="ARBA" id="ARBA00012054"/>
    </source>
</evidence>
<dbReference type="EC" id="2.7.1.12" evidence="3 10"/>
<dbReference type="GO" id="GO:0046316">
    <property type="term" value="F:gluconokinase activity"/>
    <property type="evidence" value="ECO:0007669"/>
    <property type="project" value="UniProtKB-EC"/>
</dbReference>
<evidence type="ECO:0000256" key="7">
    <source>
        <dbReference type="ARBA" id="ARBA00022840"/>
    </source>
</evidence>
<dbReference type="Pfam" id="PF01202">
    <property type="entry name" value="SKI"/>
    <property type="match status" value="1"/>
</dbReference>
<dbReference type="GO" id="GO:0005524">
    <property type="term" value="F:ATP binding"/>
    <property type="evidence" value="ECO:0007669"/>
    <property type="project" value="UniProtKB-KW"/>
</dbReference>
<dbReference type="PANTHER" id="PTHR43442:SF3">
    <property type="entry name" value="GLUCONOKINASE-RELATED"/>
    <property type="match status" value="1"/>
</dbReference>
<evidence type="ECO:0000256" key="5">
    <source>
        <dbReference type="ARBA" id="ARBA00022741"/>
    </source>
</evidence>
<dbReference type="AlphaFoldDB" id="A0A521BIZ2"/>
<evidence type="ECO:0000256" key="8">
    <source>
        <dbReference type="ARBA" id="ARBA00023064"/>
    </source>
</evidence>
<dbReference type="SUPFAM" id="SSF52540">
    <property type="entry name" value="P-loop containing nucleoside triphosphate hydrolases"/>
    <property type="match status" value="1"/>
</dbReference>
<dbReference type="InterPro" id="IPR027417">
    <property type="entry name" value="P-loop_NTPase"/>
</dbReference>
<keyword evidence="4 10" id="KW-0808">Transferase</keyword>
<keyword evidence="5 10" id="KW-0547">Nucleotide-binding</keyword>
<evidence type="ECO:0000313" key="12">
    <source>
        <dbReference type="Proteomes" id="UP000317593"/>
    </source>
</evidence>
<dbReference type="Proteomes" id="UP000317593">
    <property type="component" value="Unassembled WGS sequence"/>
</dbReference>
<dbReference type="NCBIfam" id="TIGR01313">
    <property type="entry name" value="therm_gnt_kin"/>
    <property type="match status" value="1"/>
</dbReference>
<evidence type="ECO:0000256" key="6">
    <source>
        <dbReference type="ARBA" id="ARBA00022777"/>
    </source>
</evidence>
<keyword evidence="12" id="KW-1185">Reference proteome</keyword>
<dbReference type="FunFam" id="3.40.50.300:FF:000522">
    <property type="entry name" value="Gluconokinase"/>
    <property type="match status" value="1"/>
</dbReference>
<proteinExistence type="inferred from homology"/>
<keyword evidence="7 10" id="KW-0067">ATP-binding</keyword>
<keyword evidence="8" id="KW-0311">Gluconate utilization</keyword>
<evidence type="ECO:0000256" key="4">
    <source>
        <dbReference type="ARBA" id="ARBA00022679"/>
    </source>
</evidence>
<dbReference type="Gene3D" id="3.40.50.300">
    <property type="entry name" value="P-loop containing nucleotide triphosphate hydrolases"/>
    <property type="match status" value="1"/>
</dbReference>
<comment type="catalytic activity">
    <reaction evidence="9 10">
        <text>D-gluconate + ATP = 6-phospho-D-gluconate + ADP + H(+)</text>
        <dbReference type="Rhea" id="RHEA:19433"/>
        <dbReference type="ChEBI" id="CHEBI:15378"/>
        <dbReference type="ChEBI" id="CHEBI:18391"/>
        <dbReference type="ChEBI" id="CHEBI:30616"/>
        <dbReference type="ChEBI" id="CHEBI:58759"/>
        <dbReference type="ChEBI" id="CHEBI:456216"/>
        <dbReference type="EC" id="2.7.1.12"/>
    </reaction>
</comment>
<dbReference type="PANTHER" id="PTHR43442">
    <property type="entry name" value="GLUCONOKINASE-RELATED"/>
    <property type="match status" value="1"/>
</dbReference>
<comment type="similarity">
    <text evidence="2 10">Belongs to the gluconokinase GntK/GntV family.</text>
</comment>
<protein>
    <recommendedName>
        <fullName evidence="3 10">Gluconokinase</fullName>
        <ecNumber evidence="3 10">2.7.1.12</ecNumber>
    </recommendedName>
</protein>
<dbReference type="CDD" id="cd02021">
    <property type="entry name" value="GntK"/>
    <property type="match status" value="1"/>
</dbReference>
<organism evidence="11 12">
    <name type="scientific">Fodinibius sediminis</name>
    <dbReference type="NCBI Taxonomy" id="1214077"/>
    <lineage>
        <taxon>Bacteria</taxon>
        <taxon>Pseudomonadati</taxon>
        <taxon>Balneolota</taxon>
        <taxon>Balneolia</taxon>
        <taxon>Balneolales</taxon>
        <taxon>Balneolaceae</taxon>
        <taxon>Fodinibius</taxon>
    </lineage>
</organism>
<evidence type="ECO:0000256" key="1">
    <source>
        <dbReference type="ARBA" id="ARBA00004761"/>
    </source>
</evidence>
<evidence type="ECO:0000256" key="10">
    <source>
        <dbReference type="RuleBase" id="RU363066"/>
    </source>
</evidence>
<gene>
    <name evidence="11" type="ORF">SAMN06265218_103146</name>
</gene>
<dbReference type="EMBL" id="FXTH01000003">
    <property type="protein sequence ID" value="SMO46851.1"/>
    <property type="molecule type" value="Genomic_DNA"/>
</dbReference>
<dbReference type="InterPro" id="IPR006001">
    <property type="entry name" value="Therm_gnt_kin"/>
</dbReference>
<evidence type="ECO:0000256" key="9">
    <source>
        <dbReference type="ARBA" id="ARBA00048090"/>
    </source>
</evidence>
<keyword evidence="6 10" id="KW-0418">Kinase</keyword>
<dbReference type="InterPro" id="IPR031322">
    <property type="entry name" value="Shikimate/glucono_kinase"/>
</dbReference>
<sequence>MIYIVMGVSGAGKTVVGQELARRLGLPFYDGDEFHPPANIQKMESGRPLNDADRRPWLLKLAAKMVEWEAEGGAVLACSALKERYRQLLISKHEAQFIYLRGTVSLIAERLSERTGHFMPESLLKSQFETLEEPDEAITVSVDRPPEAVVSAILEKLAARDLL</sequence>
<dbReference type="GO" id="GO:0019521">
    <property type="term" value="P:D-gluconate metabolic process"/>
    <property type="evidence" value="ECO:0007669"/>
    <property type="project" value="UniProtKB-KW"/>
</dbReference>
<accession>A0A521BIZ2</accession>
<name>A0A521BIZ2_9BACT</name>
<dbReference type="OrthoDB" id="9813917at2"/>
<comment type="pathway">
    <text evidence="1">Carbohydrate acid metabolism.</text>
</comment>
<evidence type="ECO:0000313" key="11">
    <source>
        <dbReference type="EMBL" id="SMO46851.1"/>
    </source>
</evidence>
<dbReference type="RefSeq" id="WP_142713374.1">
    <property type="nucleotide sequence ID" value="NZ_FXTH01000003.1"/>
</dbReference>